<feature type="domain" description="F-box" evidence="1">
    <location>
        <begin position="1"/>
        <end position="46"/>
    </location>
</feature>
<proteinExistence type="predicted"/>
<dbReference type="AlphaFoldDB" id="A0AA35ZH57"/>
<dbReference type="InterPro" id="IPR011043">
    <property type="entry name" value="Gal_Oxase/kelch_b-propeller"/>
</dbReference>
<dbReference type="PANTHER" id="PTHR31672:SF10">
    <property type="entry name" value="F-BOX DOMAIN-CONTAINING PROTEIN"/>
    <property type="match status" value="1"/>
</dbReference>
<dbReference type="InterPro" id="IPR050796">
    <property type="entry name" value="SCF_F-box_component"/>
</dbReference>
<dbReference type="SUPFAM" id="SSF81383">
    <property type="entry name" value="F-box domain"/>
    <property type="match status" value="1"/>
</dbReference>
<dbReference type="SMART" id="SM00256">
    <property type="entry name" value="FBOX"/>
    <property type="match status" value="1"/>
</dbReference>
<dbReference type="InterPro" id="IPR036047">
    <property type="entry name" value="F-box-like_dom_sf"/>
</dbReference>
<evidence type="ECO:0000313" key="3">
    <source>
        <dbReference type="Proteomes" id="UP001177003"/>
    </source>
</evidence>
<dbReference type="InterPro" id="IPR001810">
    <property type="entry name" value="F-box_dom"/>
</dbReference>
<sequence>MCEYEIPFHIQEEIMKRLPVKSLIQFRSVSKAWKSLIDSSEFIAAHSLRCHTHPQHLLVSYEDPEEGIKYVSYIDGDTFRQQRSLLTVPVSIKELKKLVVVGSSHGLLCLYGSDPDLTTKMVALWNPSIRKSIVVAVPDQLSVGKSNPSVGFGVCSVTGDPKIVLITQSWDDPNIETSYRFKVLVYTLSSGKWRNLSTDLPAKPVRDWGPVVVTDRFIYSHSAGSSTHNMIMSFDVTNETFESVDLPDTLARHHPVNFFISKVRDSLAMFKYSGEIYPGGDICTVWMMEHGVQKLFTKLFDIKTPHDFIVGFRKNGIPIIQVTYDDDDDDEPPRLVVFEPNSEHNNFLEISVYPFSFNVNSYMETLLLL</sequence>
<dbReference type="InterPro" id="IPR017451">
    <property type="entry name" value="F-box-assoc_interact_dom"/>
</dbReference>
<evidence type="ECO:0000313" key="2">
    <source>
        <dbReference type="EMBL" id="CAI9292156.1"/>
    </source>
</evidence>
<dbReference type="Pfam" id="PF00646">
    <property type="entry name" value="F-box"/>
    <property type="match status" value="1"/>
</dbReference>
<keyword evidence="3" id="KW-1185">Reference proteome</keyword>
<dbReference type="InterPro" id="IPR013187">
    <property type="entry name" value="F-box-assoc_dom_typ3"/>
</dbReference>
<name>A0AA35ZH57_LACSI</name>
<dbReference type="Gene3D" id="1.20.1280.50">
    <property type="match status" value="1"/>
</dbReference>
<dbReference type="PROSITE" id="PS50181">
    <property type="entry name" value="FBOX"/>
    <property type="match status" value="1"/>
</dbReference>
<gene>
    <name evidence="2" type="ORF">LSALG_LOCUS31249</name>
</gene>
<dbReference type="PANTHER" id="PTHR31672">
    <property type="entry name" value="BNACNNG10540D PROTEIN"/>
    <property type="match status" value="1"/>
</dbReference>
<dbReference type="CDD" id="cd22157">
    <property type="entry name" value="F-box_AtFBW1-like"/>
    <property type="match status" value="1"/>
</dbReference>
<dbReference type="Proteomes" id="UP001177003">
    <property type="component" value="Chromosome 7"/>
</dbReference>
<protein>
    <recommendedName>
        <fullName evidence="1">F-box domain-containing protein</fullName>
    </recommendedName>
</protein>
<accession>A0AA35ZH57</accession>
<dbReference type="EMBL" id="OX465083">
    <property type="protein sequence ID" value="CAI9292156.1"/>
    <property type="molecule type" value="Genomic_DNA"/>
</dbReference>
<evidence type="ECO:0000259" key="1">
    <source>
        <dbReference type="PROSITE" id="PS50181"/>
    </source>
</evidence>
<dbReference type="SUPFAM" id="SSF50965">
    <property type="entry name" value="Galactose oxidase, central domain"/>
    <property type="match status" value="1"/>
</dbReference>
<dbReference type="Pfam" id="PF08268">
    <property type="entry name" value="FBA_3"/>
    <property type="match status" value="1"/>
</dbReference>
<reference evidence="2" key="1">
    <citation type="submission" date="2023-04" db="EMBL/GenBank/DDBJ databases">
        <authorList>
            <person name="Vijverberg K."/>
            <person name="Xiong W."/>
            <person name="Schranz E."/>
        </authorList>
    </citation>
    <scope>NUCLEOTIDE SEQUENCE</scope>
</reference>
<organism evidence="2 3">
    <name type="scientific">Lactuca saligna</name>
    <name type="common">Willowleaf lettuce</name>
    <dbReference type="NCBI Taxonomy" id="75948"/>
    <lineage>
        <taxon>Eukaryota</taxon>
        <taxon>Viridiplantae</taxon>
        <taxon>Streptophyta</taxon>
        <taxon>Embryophyta</taxon>
        <taxon>Tracheophyta</taxon>
        <taxon>Spermatophyta</taxon>
        <taxon>Magnoliopsida</taxon>
        <taxon>eudicotyledons</taxon>
        <taxon>Gunneridae</taxon>
        <taxon>Pentapetalae</taxon>
        <taxon>asterids</taxon>
        <taxon>campanulids</taxon>
        <taxon>Asterales</taxon>
        <taxon>Asteraceae</taxon>
        <taxon>Cichorioideae</taxon>
        <taxon>Cichorieae</taxon>
        <taxon>Lactucinae</taxon>
        <taxon>Lactuca</taxon>
    </lineage>
</organism>
<dbReference type="NCBIfam" id="TIGR01640">
    <property type="entry name" value="F_box_assoc_1"/>
    <property type="match status" value="1"/>
</dbReference>